<keyword evidence="2 4" id="KW-0863">Zinc-finger</keyword>
<dbReference type="STRING" id="307972.A0A2G8KWW7"/>
<evidence type="ECO:0000313" key="8">
    <source>
        <dbReference type="Proteomes" id="UP000230750"/>
    </source>
</evidence>
<dbReference type="GO" id="GO:0008270">
    <property type="term" value="F:zinc ion binding"/>
    <property type="evidence" value="ECO:0007669"/>
    <property type="project" value="UniProtKB-KW"/>
</dbReference>
<dbReference type="PROSITE" id="PS00518">
    <property type="entry name" value="ZF_RING_1"/>
    <property type="match status" value="1"/>
</dbReference>
<dbReference type="InterPro" id="IPR001841">
    <property type="entry name" value="Znf_RING"/>
</dbReference>
<dbReference type="SUPFAM" id="SSF57850">
    <property type="entry name" value="RING/U-box"/>
    <property type="match status" value="1"/>
</dbReference>
<evidence type="ECO:0000256" key="3">
    <source>
        <dbReference type="ARBA" id="ARBA00022833"/>
    </source>
</evidence>
<evidence type="ECO:0000259" key="5">
    <source>
        <dbReference type="PROSITE" id="PS50089"/>
    </source>
</evidence>
<evidence type="ECO:0000256" key="1">
    <source>
        <dbReference type="ARBA" id="ARBA00022723"/>
    </source>
</evidence>
<dbReference type="AlphaFoldDB" id="A0A2G8KWW7"/>
<dbReference type="InterPro" id="IPR000315">
    <property type="entry name" value="Znf_B-box"/>
</dbReference>
<accession>A0A2G8KWW7</accession>
<organism evidence="7 8">
    <name type="scientific">Stichopus japonicus</name>
    <name type="common">Sea cucumber</name>
    <dbReference type="NCBI Taxonomy" id="307972"/>
    <lineage>
        <taxon>Eukaryota</taxon>
        <taxon>Metazoa</taxon>
        <taxon>Echinodermata</taxon>
        <taxon>Eleutherozoa</taxon>
        <taxon>Echinozoa</taxon>
        <taxon>Holothuroidea</taxon>
        <taxon>Aspidochirotacea</taxon>
        <taxon>Aspidochirotida</taxon>
        <taxon>Stichopodidae</taxon>
        <taxon>Apostichopus</taxon>
    </lineage>
</organism>
<dbReference type="Pfam" id="PF13445">
    <property type="entry name" value="zf-RING_UBOX"/>
    <property type="match status" value="1"/>
</dbReference>
<evidence type="ECO:0000259" key="6">
    <source>
        <dbReference type="PROSITE" id="PS50119"/>
    </source>
</evidence>
<dbReference type="SMART" id="SM00336">
    <property type="entry name" value="BBOX"/>
    <property type="match status" value="2"/>
</dbReference>
<gene>
    <name evidence="7" type="ORF">BSL78_10587</name>
</gene>
<dbReference type="Gene3D" id="3.30.160.60">
    <property type="entry name" value="Classic Zinc Finger"/>
    <property type="match status" value="1"/>
</dbReference>
<name>A0A2G8KWW7_STIJA</name>
<dbReference type="InterPro" id="IPR015943">
    <property type="entry name" value="WD40/YVTN_repeat-like_dom_sf"/>
</dbReference>
<dbReference type="InterPro" id="IPR013083">
    <property type="entry name" value="Znf_RING/FYVE/PHD"/>
</dbReference>
<dbReference type="SUPFAM" id="SSF101898">
    <property type="entry name" value="NHL repeat"/>
    <property type="match status" value="1"/>
</dbReference>
<sequence>MAQEQTTDVLKTLKEGALQCSLCLELLKDPKVLDCLHRFCRQCLDELCLKGKAQVGVIVCPCCRQNTNVPAGGAKMLKSDFLLHDILEKIQGRAKEVTGQCGSCSNTGELPKFCKTCQCVICLACVTQHEKMKVLQSHVVVSLDSQDVSESPPQGETAKVRLGSQKCSVHREETLYYSCTSCAGKIICNTCFNTAHRQHHIKSFEDVVSELKQGMKTETSSLSEMTSSDREALHLIEKKRQEVNQEISKGKILIDNVSKELIESIKQEGMQLHSQLEDKGRVLSSALNLMEEKMKKDMARSVDILTKTESYLSQAAADVSSITSGREYLGELQKVSSATQGNTLDTDWIKRQFLRFCPSGTTPSIGSVSCNHKWVLETSWDVGLIHEAKDAITGMVTLPSGKLLLSISRETQATYVIISNKDGSLGWRKNFSIQNFPPFTPCYAISLGKNTIVMAWRHVITRYDMSTNKGDSYGMKIPHGTIINSIAADEAEERIIISHSGKNEIRLYDNEINDARETIVGESHQRITKIVSHSSTETYLLCDDQGTAFAVDKYDGKTTTVFQPPSGPKTTTLSAKAVCGSREKSVFVLCCLDAVACVAQYIQYGIPVARFETSCDAALMSVTTRNGKECLVICSSRGLFHVYSISED</sequence>
<evidence type="ECO:0000256" key="2">
    <source>
        <dbReference type="ARBA" id="ARBA00022771"/>
    </source>
</evidence>
<dbReference type="InterPro" id="IPR047153">
    <property type="entry name" value="TRIM45/56/19-like"/>
</dbReference>
<comment type="caution">
    <text evidence="7">The sequence shown here is derived from an EMBL/GenBank/DDBJ whole genome shotgun (WGS) entry which is preliminary data.</text>
</comment>
<dbReference type="PROSITE" id="PS50089">
    <property type="entry name" value="ZF_RING_2"/>
    <property type="match status" value="1"/>
</dbReference>
<dbReference type="EMBL" id="MRZV01000326">
    <property type="protein sequence ID" value="PIK52489.1"/>
    <property type="molecule type" value="Genomic_DNA"/>
</dbReference>
<reference evidence="7 8" key="1">
    <citation type="journal article" date="2017" name="PLoS Biol.">
        <title>The sea cucumber genome provides insights into morphological evolution and visceral regeneration.</title>
        <authorList>
            <person name="Zhang X."/>
            <person name="Sun L."/>
            <person name="Yuan J."/>
            <person name="Sun Y."/>
            <person name="Gao Y."/>
            <person name="Zhang L."/>
            <person name="Li S."/>
            <person name="Dai H."/>
            <person name="Hamel J.F."/>
            <person name="Liu C."/>
            <person name="Yu Y."/>
            <person name="Liu S."/>
            <person name="Lin W."/>
            <person name="Guo K."/>
            <person name="Jin S."/>
            <person name="Xu P."/>
            <person name="Storey K.B."/>
            <person name="Huan P."/>
            <person name="Zhang T."/>
            <person name="Zhou Y."/>
            <person name="Zhang J."/>
            <person name="Lin C."/>
            <person name="Li X."/>
            <person name="Xing L."/>
            <person name="Huo D."/>
            <person name="Sun M."/>
            <person name="Wang L."/>
            <person name="Mercier A."/>
            <person name="Li F."/>
            <person name="Yang H."/>
            <person name="Xiang J."/>
        </authorList>
    </citation>
    <scope>NUCLEOTIDE SEQUENCE [LARGE SCALE GENOMIC DNA]</scope>
    <source>
        <strain evidence="7">Shaxun</strain>
        <tissue evidence="7">Muscle</tissue>
    </source>
</reference>
<dbReference type="PANTHER" id="PTHR25462:SF296">
    <property type="entry name" value="MEIOTIC P26, ISOFORM F"/>
    <property type="match status" value="1"/>
</dbReference>
<proteinExistence type="predicted"/>
<dbReference type="SUPFAM" id="SSF57845">
    <property type="entry name" value="B-box zinc-binding domain"/>
    <property type="match status" value="1"/>
</dbReference>
<dbReference type="PROSITE" id="PS50119">
    <property type="entry name" value="ZF_BBOX"/>
    <property type="match status" value="1"/>
</dbReference>
<protein>
    <submittedName>
        <fullName evidence="7">Uncharacterized protein</fullName>
    </submittedName>
</protein>
<feature type="domain" description="B box-type" evidence="6">
    <location>
        <begin position="101"/>
        <end position="143"/>
    </location>
</feature>
<dbReference type="CDD" id="cd19756">
    <property type="entry name" value="Bbox2"/>
    <property type="match status" value="1"/>
</dbReference>
<dbReference type="Gene3D" id="2.130.10.10">
    <property type="entry name" value="YVTN repeat-like/Quinoprotein amine dehydrogenase"/>
    <property type="match status" value="1"/>
</dbReference>
<dbReference type="Gene3D" id="3.30.40.10">
    <property type="entry name" value="Zinc/RING finger domain, C3HC4 (zinc finger)"/>
    <property type="match status" value="1"/>
</dbReference>
<dbReference type="OrthoDB" id="128536at2759"/>
<evidence type="ECO:0000313" key="7">
    <source>
        <dbReference type="EMBL" id="PIK52489.1"/>
    </source>
</evidence>
<evidence type="ECO:0000256" key="4">
    <source>
        <dbReference type="PROSITE-ProRule" id="PRU00024"/>
    </source>
</evidence>
<dbReference type="InterPro" id="IPR017907">
    <property type="entry name" value="Znf_RING_CS"/>
</dbReference>
<dbReference type="Proteomes" id="UP000230750">
    <property type="component" value="Unassembled WGS sequence"/>
</dbReference>
<feature type="domain" description="RING-type" evidence="5">
    <location>
        <begin position="20"/>
        <end position="64"/>
    </location>
</feature>
<keyword evidence="1" id="KW-0479">Metal-binding</keyword>
<keyword evidence="8" id="KW-1185">Reference proteome</keyword>
<keyword evidence="3" id="KW-0862">Zinc</keyword>
<dbReference type="InterPro" id="IPR027370">
    <property type="entry name" value="Znf-RING_euk"/>
</dbReference>
<dbReference type="PANTHER" id="PTHR25462">
    <property type="entry name" value="BONUS, ISOFORM C-RELATED"/>
    <property type="match status" value="1"/>
</dbReference>
<dbReference type="SMART" id="SM00184">
    <property type="entry name" value="RING"/>
    <property type="match status" value="1"/>
</dbReference>